<feature type="domain" description="Calcineurin-like phosphoesterase" evidence="5">
    <location>
        <begin position="138"/>
        <end position="341"/>
    </location>
</feature>
<keyword evidence="8" id="KW-1185">Reference proteome</keyword>
<organism evidence="7 8">
    <name type="scientific">Nesterenkonia massiliensis</name>
    <dbReference type="NCBI Taxonomy" id="1232429"/>
    <lineage>
        <taxon>Bacteria</taxon>
        <taxon>Bacillati</taxon>
        <taxon>Actinomycetota</taxon>
        <taxon>Actinomycetes</taxon>
        <taxon>Micrococcales</taxon>
        <taxon>Micrococcaceae</taxon>
        <taxon>Nesterenkonia</taxon>
    </lineage>
</organism>
<feature type="domain" description="5'-Nucleotidase C-terminal" evidence="6">
    <location>
        <begin position="440"/>
        <end position="584"/>
    </location>
</feature>
<dbReference type="InterPro" id="IPR029052">
    <property type="entry name" value="Metallo-depent_PP-like"/>
</dbReference>
<evidence type="ECO:0000256" key="3">
    <source>
        <dbReference type="SAM" id="Phobius"/>
    </source>
</evidence>
<evidence type="ECO:0000313" key="8">
    <source>
        <dbReference type="Proteomes" id="UP001205046"/>
    </source>
</evidence>
<name>A0ABT2HT31_9MICC</name>
<dbReference type="Gene3D" id="3.90.780.10">
    <property type="entry name" value="5'-Nucleotidase, C-terminal domain"/>
    <property type="match status" value="1"/>
</dbReference>
<comment type="caution">
    <text evidence="7">The sequence shown here is derived from an EMBL/GenBank/DDBJ whole genome shotgun (WGS) entry which is preliminary data.</text>
</comment>
<keyword evidence="3" id="KW-0472">Membrane</keyword>
<dbReference type="InterPro" id="IPR006179">
    <property type="entry name" value="5_nucleotidase/apyrase"/>
</dbReference>
<keyword evidence="3" id="KW-1133">Transmembrane helix</keyword>
<dbReference type="RefSeq" id="WP_260073715.1">
    <property type="nucleotide sequence ID" value="NZ_JALXMO010000045.1"/>
</dbReference>
<evidence type="ECO:0000259" key="6">
    <source>
        <dbReference type="Pfam" id="PF02872"/>
    </source>
</evidence>
<proteinExistence type="predicted"/>
<evidence type="ECO:0000313" key="7">
    <source>
        <dbReference type="EMBL" id="MCT1607857.1"/>
    </source>
</evidence>
<feature type="transmembrane region" description="Helical" evidence="3">
    <location>
        <begin position="847"/>
        <end position="866"/>
    </location>
</feature>
<gene>
    <name evidence="7" type="ORF">M3B43_11125</name>
</gene>
<dbReference type="InterPro" id="IPR004843">
    <property type="entry name" value="Calcineurin-like_PHP"/>
</dbReference>
<evidence type="ECO:0000256" key="1">
    <source>
        <dbReference type="ARBA" id="ARBA00022729"/>
    </source>
</evidence>
<dbReference type="Proteomes" id="UP001205046">
    <property type="component" value="Unassembled WGS sequence"/>
</dbReference>
<dbReference type="Pfam" id="PF00149">
    <property type="entry name" value="Metallophos"/>
    <property type="match status" value="1"/>
</dbReference>
<dbReference type="EMBL" id="JALXMO010000045">
    <property type="protein sequence ID" value="MCT1607857.1"/>
    <property type="molecule type" value="Genomic_DNA"/>
</dbReference>
<feature type="compositionally biased region" description="Low complexity" evidence="2">
    <location>
        <begin position="58"/>
        <end position="71"/>
    </location>
</feature>
<dbReference type="SUPFAM" id="SSF56300">
    <property type="entry name" value="Metallo-dependent phosphatases"/>
    <property type="match status" value="1"/>
</dbReference>
<protein>
    <submittedName>
        <fullName evidence="7">5'-nucleotidase C-terminal domain-containing protein</fullName>
    </submittedName>
</protein>
<dbReference type="SUPFAM" id="SSF55816">
    <property type="entry name" value="5'-nucleotidase (syn. UDP-sugar hydrolase), C-terminal domain"/>
    <property type="match status" value="1"/>
</dbReference>
<feature type="compositionally biased region" description="Acidic residues" evidence="2">
    <location>
        <begin position="92"/>
        <end position="104"/>
    </location>
</feature>
<reference evidence="7 8" key="1">
    <citation type="submission" date="2022-04" db="EMBL/GenBank/DDBJ databases">
        <title>Human microbiome associated bacterial genomes.</title>
        <authorList>
            <person name="Sandstrom S."/>
            <person name="Salamzade R."/>
            <person name="Kalan L.R."/>
        </authorList>
    </citation>
    <scope>NUCLEOTIDE SEQUENCE [LARGE SCALE GENOMIC DNA]</scope>
    <source>
        <strain evidence="8">p3-SID767</strain>
    </source>
</reference>
<accession>A0ABT2HT31</accession>
<dbReference type="PANTHER" id="PTHR11575:SF24">
    <property type="entry name" value="5'-NUCLEOTIDASE"/>
    <property type="match status" value="1"/>
</dbReference>
<dbReference type="PANTHER" id="PTHR11575">
    <property type="entry name" value="5'-NUCLEOTIDASE-RELATED"/>
    <property type="match status" value="1"/>
</dbReference>
<feature type="region of interest" description="Disordered" evidence="2">
    <location>
        <begin position="42"/>
        <end position="113"/>
    </location>
</feature>
<evidence type="ECO:0000256" key="4">
    <source>
        <dbReference type="SAM" id="SignalP"/>
    </source>
</evidence>
<dbReference type="PRINTS" id="PR01607">
    <property type="entry name" value="APYRASEFAMLY"/>
</dbReference>
<keyword evidence="1 4" id="KW-0732">Signal</keyword>
<sequence>MALTTDVPAQDPRRTTRLAQAITAGGLALVLLGIAPAAQAATEQGGEVTDQEIDESFGGENTGTDNTGTDNSGLEDEDDTSADGGEGTPAGGEEDSAPEADAEAGNDGGAGNVDEEVLEDEQPAAGESAAESEIVDLQILNISDFHGRLEESASTVACTVEAYRAHNPNTVFSASGDHIGASTFTSFIQQDEPTIQALNAMGLDVTSMGNHEFDQGAEDFDTRVMPLSDFTWLGANARHVDTGEHLYEPYEILEVDGVQVGFIGLNTLDMPRLVSPDGIAHIEWTSLAEEANFYAEHLVEVEGADVVVLLVHEGYGGTGFAELIETAHPAIDAVFSGHTHQAFAEQQGDLWVAQSGEYGEYLAQLELRFDTATGEIVGSEARLIDLDLEGTSDELVCGSHPEVDAIVAEAVVVADELGSEVVATVGGDIPFARAQSGPGEPDNRAAASTLGELVADAQLSAVRRTNPEADFAITNSGGLRDDLPLGDLSIRDLGNAQPFANTLMVGTFSGEQVYAIFEQQWREDQGRFSRHGQSSNVFYTYDPEAAFGERITGLWIEGEPVDPAETYQVVLNSHMAGGGGGLSVAPEALEMHDTGQNDLEAIVEYARDQEVLQPELNRGGIGVHWVSDDDQVYAPGDELAIDVSSLAWSHEDIPVGETLEVQLGDSVLAEFDIDPTWVEDSDERGRAEVRLEIPEIPGGELPLVLTEPVTGTELALTVQVEQSDDELSPPSGDDQEAVISVSVSPNEVVAGEVVTVAASGFAAEEDVVVELNPVLGEFTTDASGELSAEVSVPEDLEAGDYLLTVTGESGQGETELTVLAAVPAGESSPEDEGTEGEVRLASTGATITAVVLAALLLLMVGGFMLYRSRRNAAA</sequence>
<keyword evidence="3" id="KW-0812">Transmembrane</keyword>
<dbReference type="Gene3D" id="3.60.21.10">
    <property type="match status" value="1"/>
</dbReference>
<evidence type="ECO:0000259" key="5">
    <source>
        <dbReference type="Pfam" id="PF00149"/>
    </source>
</evidence>
<feature type="signal peptide" evidence="4">
    <location>
        <begin position="1"/>
        <end position="40"/>
    </location>
</feature>
<evidence type="ECO:0000256" key="2">
    <source>
        <dbReference type="SAM" id="MobiDB-lite"/>
    </source>
</evidence>
<dbReference type="InterPro" id="IPR036907">
    <property type="entry name" value="5'-Nucleotdase_C_sf"/>
</dbReference>
<feature type="chain" id="PRO_5047136286" evidence="4">
    <location>
        <begin position="41"/>
        <end position="874"/>
    </location>
</feature>
<dbReference type="InterPro" id="IPR008334">
    <property type="entry name" value="5'-Nucleotdase_C"/>
</dbReference>
<dbReference type="Pfam" id="PF02872">
    <property type="entry name" value="5_nucleotid_C"/>
    <property type="match status" value="1"/>
</dbReference>